<feature type="repeat" description="ANK" evidence="2">
    <location>
        <begin position="1006"/>
        <end position="1038"/>
    </location>
</feature>
<dbReference type="PROSITE" id="PS50088">
    <property type="entry name" value="ANK_REPEAT"/>
    <property type="match status" value="3"/>
</dbReference>
<evidence type="ECO:0000256" key="1">
    <source>
        <dbReference type="ARBA" id="ARBA00022737"/>
    </source>
</evidence>
<dbReference type="InterPro" id="IPR053137">
    <property type="entry name" value="NLR-like"/>
</dbReference>
<dbReference type="InterPro" id="IPR056884">
    <property type="entry name" value="NPHP3-like_N"/>
</dbReference>
<dbReference type="SUPFAM" id="SSF48403">
    <property type="entry name" value="Ankyrin repeat"/>
    <property type="match status" value="1"/>
</dbReference>
<keyword evidence="7" id="KW-1185">Reference proteome</keyword>
<dbReference type="SUPFAM" id="SSF53167">
    <property type="entry name" value="Purine and uridine phosphorylases"/>
    <property type="match status" value="1"/>
</dbReference>
<keyword evidence="2" id="KW-0040">ANK repeat</keyword>
<evidence type="ECO:0000313" key="7">
    <source>
        <dbReference type="Proteomes" id="UP001610446"/>
    </source>
</evidence>
<dbReference type="PROSITE" id="PS50297">
    <property type="entry name" value="ANK_REP_REGION"/>
    <property type="match status" value="3"/>
</dbReference>
<evidence type="ECO:0000313" key="6">
    <source>
        <dbReference type="EMBL" id="KAL2853302.1"/>
    </source>
</evidence>
<feature type="domain" description="Nucleoside phosphorylase" evidence="3">
    <location>
        <begin position="14"/>
        <end position="303"/>
    </location>
</feature>
<evidence type="ECO:0008006" key="8">
    <source>
        <dbReference type="Google" id="ProtNLM"/>
    </source>
</evidence>
<reference evidence="6 7" key="1">
    <citation type="submission" date="2024-07" db="EMBL/GenBank/DDBJ databases">
        <title>Section-level genome sequencing and comparative genomics of Aspergillus sections Usti and Cavernicolus.</title>
        <authorList>
            <consortium name="Lawrence Berkeley National Laboratory"/>
            <person name="Nybo J.L."/>
            <person name="Vesth T.C."/>
            <person name="Theobald S."/>
            <person name="Frisvad J.C."/>
            <person name="Larsen T.O."/>
            <person name="Kjaerboelling I."/>
            <person name="Rothschild-Mancinelli K."/>
            <person name="Lyhne E.K."/>
            <person name="Kogle M.E."/>
            <person name="Barry K."/>
            <person name="Clum A."/>
            <person name="Na H."/>
            <person name="Ledsgaard L."/>
            <person name="Lin J."/>
            <person name="Lipzen A."/>
            <person name="Kuo A."/>
            <person name="Riley R."/>
            <person name="Mondo S."/>
            <person name="Labutti K."/>
            <person name="Haridas S."/>
            <person name="Pangalinan J."/>
            <person name="Salamov A.A."/>
            <person name="Simmons B.A."/>
            <person name="Magnuson J.K."/>
            <person name="Chen J."/>
            <person name="Drula E."/>
            <person name="Henrissat B."/>
            <person name="Wiebenga A."/>
            <person name="Lubbers R.J."/>
            <person name="Gomes A.C."/>
            <person name="Makela M.R."/>
            <person name="Stajich J."/>
            <person name="Grigoriev I.V."/>
            <person name="Mortensen U.H."/>
            <person name="De Vries R.P."/>
            <person name="Baker S.E."/>
            <person name="Andersen M.R."/>
        </authorList>
    </citation>
    <scope>NUCLEOTIDE SEQUENCE [LARGE SCALE GENOMIC DNA]</scope>
    <source>
        <strain evidence="6 7">CBS 123904</strain>
    </source>
</reference>
<dbReference type="Pfam" id="PF12796">
    <property type="entry name" value="Ank_2"/>
    <property type="match status" value="2"/>
</dbReference>
<dbReference type="PRINTS" id="PR01415">
    <property type="entry name" value="ANKYRIN"/>
</dbReference>
<feature type="domain" description="GPI inositol-deacylase winged helix" evidence="4">
    <location>
        <begin position="667"/>
        <end position="743"/>
    </location>
</feature>
<evidence type="ECO:0000256" key="2">
    <source>
        <dbReference type="PROSITE-ProRule" id="PRU00023"/>
    </source>
</evidence>
<evidence type="ECO:0000259" key="4">
    <source>
        <dbReference type="Pfam" id="PF22939"/>
    </source>
</evidence>
<dbReference type="InterPro" id="IPR027417">
    <property type="entry name" value="P-loop_NTPase"/>
</dbReference>
<keyword evidence="1" id="KW-0677">Repeat</keyword>
<feature type="repeat" description="ANK" evidence="2">
    <location>
        <begin position="972"/>
        <end position="995"/>
    </location>
</feature>
<feature type="repeat" description="ANK" evidence="2">
    <location>
        <begin position="1148"/>
        <end position="1180"/>
    </location>
</feature>
<comment type="caution">
    <text evidence="6">The sequence shown here is derived from an EMBL/GenBank/DDBJ whole genome shotgun (WGS) entry which is preliminary data.</text>
</comment>
<dbReference type="SUPFAM" id="SSF52540">
    <property type="entry name" value="P-loop containing nucleoside triphosphate hydrolases"/>
    <property type="match status" value="1"/>
</dbReference>
<feature type="domain" description="Nephrocystin 3-like N-terminal" evidence="5">
    <location>
        <begin position="383"/>
        <end position="554"/>
    </location>
</feature>
<dbReference type="Gene3D" id="3.40.50.300">
    <property type="entry name" value="P-loop containing nucleotide triphosphate hydrolases"/>
    <property type="match status" value="1"/>
</dbReference>
<proteinExistence type="predicted"/>
<dbReference type="InterPro" id="IPR054471">
    <property type="entry name" value="GPIID_WHD"/>
</dbReference>
<dbReference type="EMBL" id="JBFXLU010000021">
    <property type="protein sequence ID" value="KAL2853302.1"/>
    <property type="molecule type" value="Genomic_DNA"/>
</dbReference>
<dbReference type="Pfam" id="PF22939">
    <property type="entry name" value="WHD_GPIID"/>
    <property type="match status" value="1"/>
</dbReference>
<gene>
    <name evidence="6" type="ORF">BJY01DRAFT_259317</name>
</gene>
<dbReference type="Proteomes" id="UP001610446">
    <property type="component" value="Unassembled WGS sequence"/>
</dbReference>
<protein>
    <recommendedName>
        <fullName evidence="8">Ankyrin repeat-containing domain protein</fullName>
    </recommendedName>
</protein>
<dbReference type="InterPro" id="IPR002110">
    <property type="entry name" value="Ankyrin_rpt"/>
</dbReference>
<evidence type="ECO:0000259" key="3">
    <source>
        <dbReference type="Pfam" id="PF01048"/>
    </source>
</evidence>
<dbReference type="Pfam" id="PF24883">
    <property type="entry name" value="NPHP3_N"/>
    <property type="match status" value="1"/>
</dbReference>
<evidence type="ECO:0000259" key="5">
    <source>
        <dbReference type="Pfam" id="PF24883"/>
    </source>
</evidence>
<dbReference type="PANTHER" id="PTHR46082">
    <property type="entry name" value="ATP/GTP-BINDING PROTEIN-RELATED"/>
    <property type="match status" value="1"/>
</dbReference>
<dbReference type="SMART" id="SM00248">
    <property type="entry name" value="ANK"/>
    <property type="match status" value="8"/>
</dbReference>
<dbReference type="InterPro" id="IPR035994">
    <property type="entry name" value="Nucleoside_phosphorylase_sf"/>
</dbReference>
<dbReference type="Gene3D" id="1.25.40.20">
    <property type="entry name" value="Ankyrin repeat-containing domain"/>
    <property type="match status" value="2"/>
</dbReference>
<sequence>MASAGEYSHEDYTVAWLCALPVEMTAAEAMLDENHPSLPTQLGDHNTYILGRMFGHNVVISCFRSGVYGTTSAAIAATQLQFTFKCIRIFLMVGIGGGVPSDKADIRLGDVVVSKPTRDFGGVVQYDYGKTMAGDRFERTGVLNKPSSILLTAVSRLESAHRLSPGKIPKLISEMLQKYPTMAEHFTHRGHDQDKLFESDYVHRDRGACDKFSCSTERLVQRPPRCVSDPVIHYGLIASGNQVMKDAVKRDTLGRELGILCFEMETAGLMDDFQCLVIRGICDYSDSHKNKQWQGYAAATAAAYAKELLSIVHTVQVADAQPTSPDGVMQCQVSTYGDGHRSGEDHFENVIVRRTAREVPLSNISNYDEEKAHRRLVQKRLVGTTEWFLNHPDYAAWFKERKVSCLWCSGKIGSGKTIIATTAVEAAKYRYPGRFAPTLFFYCEDDDRETLDAAYILSSLVKQLCEFLLVTTRSYPPDMECEIRRFFGDKRMQPDLRDLQNILNLVLGYVSDVVCIIDGLDALNQEQTKGLLECMQRLCSSKRVEEFRVLLFSRDQIPGYINIATVIPGIRQIRTPGYVMPDIEVYIDSSIAEKTLYRRLTDNAALLDVVKQTLLDESLGMFLWVYLQLEILWDTCYTDAEIRTALATLPKGLDETYDRCMDRINSSDKYAMKVFKWVGFAMRPLHIDELREAVAFGFEDTKWDPERLPHKDVLIGCCANLVIVDYTERSVRFAHSSVKQYLKQYPGKIHHPSPDVTYPSAEEGDLECGELCITYLSFSDFGLELTTAHQVDNKAISVPSPALLAKEAVFGHNRLTNLLFSRFAGQKHDIINPALRIISTPSTPNTTRYKFLNYAVTNWALHTKKIHDTSRTWGKFQILATTFNETWNFHPWLPGGRSRDSLLHGLFSWAVIEQHEPLFTLAVSAGPSLPRVCDLPLVGQTLPALHIACKLGHQRITRVLLELCDVTVRDEEGYTALHHAASGGHADLCQWLLSKDKVKVNALSETKRTPLWLAASNGHNEVVSLLLANGSNIETKEDGATVGQLSPGTPVAFAVVNGHAAVVESLLERSARVKRKAIAQNSDLGHLLIVAAMEGHEAVVELLLDKGDHIVFRRHGDYGTALAAIRGHEAVADILLNRGVPLEGRTSKGRTPLAHAAAFGQLSIVKLLLQKGADPEARDENNQTPSELAAQSGHVAIADILLESQRTQYGTMIGNRIRPRSNGKIAGWHTRRPGVLG</sequence>
<dbReference type="InterPro" id="IPR000845">
    <property type="entry name" value="Nucleoside_phosphorylase_d"/>
</dbReference>
<organism evidence="6 7">
    <name type="scientific">Aspergillus pseudoustus</name>
    <dbReference type="NCBI Taxonomy" id="1810923"/>
    <lineage>
        <taxon>Eukaryota</taxon>
        <taxon>Fungi</taxon>
        <taxon>Dikarya</taxon>
        <taxon>Ascomycota</taxon>
        <taxon>Pezizomycotina</taxon>
        <taxon>Eurotiomycetes</taxon>
        <taxon>Eurotiomycetidae</taxon>
        <taxon>Eurotiales</taxon>
        <taxon>Aspergillaceae</taxon>
        <taxon>Aspergillus</taxon>
        <taxon>Aspergillus subgen. Nidulantes</taxon>
    </lineage>
</organism>
<accession>A0ABR4KPX0</accession>
<dbReference type="Gene3D" id="3.40.50.1580">
    <property type="entry name" value="Nucleoside phosphorylase domain"/>
    <property type="match status" value="1"/>
</dbReference>
<dbReference type="Pfam" id="PF01048">
    <property type="entry name" value="PNP_UDP_1"/>
    <property type="match status" value="1"/>
</dbReference>
<name>A0ABR4KPX0_9EURO</name>
<dbReference type="InterPro" id="IPR036770">
    <property type="entry name" value="Ankyrin_rpt-contain_sf"/>
</dbReference>
<dbReference type="PANTHER" id="PTHR46082:SF11">
    <property type="entry name" value="AAA+ ATPASE DOMAIN-CONTAINING PROTEIN-RELATED"/>
    <property type="match status" value="1"/>
</dbReference>